<keyword evidence="2" id="KW-1185">Reference proteome</keyword>
<dbReference type="RefSeq" id="WP_076169797.1">
    <property type="nucleotide sequence ID" value="NZ_MRTP01000002.1"/>
</dbReference>
<dbReference type="AlphaFoldDB" id="A0A1R1EUM2"/>
<dbReference type="STRING" id="297318.BK138_11965"/>
<accession>A0A1R1EUM2</accession>
<protein>
    <submittedName>
        <fullName evidence="1">Uncharacterized protein</fullName>
    </submittedName>
</protein>
<evidence type="ECO:0000313" key="2">
    <source>
        <dbReference type="Proteomes" id="UP000187172"/>
    </source>
</evidence>
<dbReference type="EMBL" id="MRTP01000002">
    <property type="protein sequence ID" value="OMF55402.1"/>
    <property type="molecule type" value="Genomic_DNA"/>
</dbReference>
<evidence type="ECO:0000313" key="1">
    <source>
        <dbReference type="EMBL" id="OMF55402.1"/>
    </source>
</evidence>
<name>A0A1R1EUM2_9BACL</name>
<gene>
    <name evidence="1" type="ORF">BK138_11965</name>
</gene>
<comment type="caution">
    <text evidence="1">The sequence shown here is derived from an EMBL/GenBank/DDBJ whole genome shotgun (WGS) entry which is preliminary data.</text>
</comment>
<proteinExistence type="predicted"/>
<sequence>MEKFEAIELCKKHMYRYVRATMADGSVHDGFVESVDEEKLYLAVPVGHENVSPAHVSPNANVAPTYVSPAHVSPNANVAPTYVSPANVSPNANVAPTYVSPANVSPNVAPAHVAPAHVAPANVAPAVMPVHHGCYHPCGGFPGYDYRAFFPGFYPPFGYGYGFGYPFYGRRFNRLILPLAGLTALSLLPFF</sequence>
<organism evidence="1 2">
    <name type="scientific">Paenibacillus rhizosphaerae</name>
    <dbReference type="NCBI Taxonomy" id="297318"/>
    <lineage>
        <taxon>Bacteria</taxon>
        <taxon>Bacillati</taxon>
        <taxon>Bacillota</taxon>
        <taxon>Bacilli</taxon>
        <taxon>Bacillales</taxon>
        <taxon>Paenibacillaceae</taxon>
        <taxon>Paenibacillus</taxon>
    </lineage>
</organism>
<reference evidence="1 2" key="1">
    <citation type="submission" date="2016-11" db="EMBL/GenBank/DDBJ databases">
        <title>Paenibacillus species isolates.</title>
        <authorList>
            <person name="Beno S.M."/>
        </authorList>
    </citation>
    <scope>NUCLEOTIDE SEQUENCE [LARGE SCALE GENOMIC DNA]</scope>
    <source>
        <strain evidence="1 2">FSL R5-0378</strain>
    </source>
</reference>
<dbReference type="Proteomes" id="UP000187172">
    <property type="component" value="Unassembled WGS sequence"/>
</dbReference>